<feature type="compositionally biased region" description="Polar residues" evidence="1">
    <location>
        <begin position="144"/>
        <end position="156"/>
    </location>
</feature>
<name>A0AA85JMI6_TRIRE</name>
<sequence>MQHSINVKQFVNEFISIILLTEGAKKMKSQQGMLFLLFTLSLLSFSFGGPVEKVLSIIEEERKKAHSPKEELNSHVTEEINQKYGEAEHRRSSSHANEGEEGKQGSTLSDLTTATPSEVNEYTQPPTDEQVHSINEELNSTVTEEINQQSSNTNDLSEVEEKEDRKFPEVMPVMLPEIKKYLEQYIKQNAFSVTPLIYYDFSDKTDDTGPMFPLNDNQRVNHNPIFVKNSH</sequence>
<protein>
    <submittedName>
        <fullName evidence="4">Uncharacterized protein</fullName>
    </submittedName>
</protein>
<accession>A0AA85JMI6</accession>
<evidence type="ECO:0000313" key="4">
    <source>
        <dbReference type="WBParaSite" id="TREG1_32580.1"/>
    </source>
</evidence>
<keyword evidence="2" id="KW-1133">Transmembrane helix</keyword>
<reference evidence="3" key="1">
    <citation type="submission" date="2022-06" db="EMBL/GenBank/DDBJ databases">
        <authorList>
            <person name="Berger JAMES D."/>
            <person name="Berger JAMES D."/>
        </authorList>
    </citation>
    <scope>NUCLEOTIDE SEQUENCE [LARGE SCALE GENOMIC DNA]</scope>
</reference>
<dbReference type="Proteomes" id="UP000050795">
    <property type="component" value="Unassembled WGS sequence"/>
</dbReference>
<keyword evidence="2" id="KW-0472">Membrane</keyword>
<evidence type="ECO:0000256" key="2">
    <source>
        <dbReference type="SAM" id="Phobius"/>
    </source>
</evidence>
<dbReference type="WBParaSite" id="TREG1_32580.1">
    <property type="protein sequence ID" value="TREG1_32580.1"/>
    <property type="gene ID" value="TREG1_32580"/>
</dbReference>
<evidence type="ECO:0000256" key="1">
    <source>
        <dbReference type="SAM" id="MobiDB-lite"/>
    </source>
</evidence>
<feature type="region of interest" description="Disordered" evidence="1">
    <location>
        <begin position="144"/>
        <end position="164"/>
    </location>
</feature>
<keyword evidence="2" id="KW-0812">Transmembrane</keyword>
<organism evidence="3 4">
    <name type="scientific">Trichobilharzia regenti</name>
    <name type="common">Nasal bird schistosome</name>
    <dbReference type="NCBI Taxonomy" id="157069"/>
    <lineage>
        <taxon>Eukaryota</taxon>
        <taxon>Metazoa</taxon>
        <taxon>Spiralia</taxon>
        <taxon>Lophotrochozoa</taxon>
        <taxon>Platyhelminthes</taxon>
        <taxon>Trematoda</taxon>
        <taxon>Digenea</taxon>
        <taxon>Strigeidida</taxon>
        <taxon>Schistosomatoidea</taxon>
        <taxon>Schistosomatidae</taxon>
        <taxon>Trichobilharzia</taxon>
    </lineage>
</organism>
<keyword evidence="3" id="KW-1185">Reference proteome</keyword>
<feature type="transmembrane region" description="Helical" evidence="2">
    <location>
        <begin position="33"/>
        <end position="51"/>
    </location>
</feature>
<feature type="region of interest" description="Disordered" evidence="1">
    <location>
        <begin position="84"/>
        <end position="111"/>
    </location>
</feature>
<reference evidence="4" key="2">
    <citation type="submission" date="2023-11" db="UniProtKB">
        <authorList>
            <consortium name="WormBaseParasite"/>
        </authorList>
    </citation>
    <scope>IDENTIFICATION</scope>
</reference>
<proteinExistence type="predicted"/>
<dbReference type="AlphaFoldDB" id="A0AA85JMI6"/>
<evidence type="ECO:0000313" key="3">
    <source>
        <dbReference type="Proteomes" id="UP000050795"/>
    </source>
</evidence>
<feature type="compositionally biased region" description="Basic and acidic residues" evidence="1">
    <location>
        <begin position="84"/>
        <end position="103"/>
    </location>
</feature>